<dbReference type="EMBL" id="JBAWSY010000023">
    <property type="protein sequence ID" value="MEI4771619.1"/>
    <property type="molecule type" value="Genomic_DNA"/>
</dbReference>
<accession>A0ABU8F9C9</accession>
<evidence type="ECO:0000256" key="7">
    <source>
        <dbReference type="ARBA" id="ARBA00022692"/>
    </source>
</evidence>
<dbReference type="InterPro" id="IPR005467">
    <property type="entry name" value="His_kinase_dom"/>
</dbReference>
<dbReference type="SUPFAM" id="SSF47384">
    <property type="entry name" value="Homodimeric domain of signal transducing histidine kinase"/>
    <property type="match status" value="1"/>
</dbReference>
<comment type="caution">
    <text evidence="17">The sequence shown here is derived from an EMBL/GenBank/DDBJ whole genome shotgun (WGS) entry which is preliminary data.</text>
</comment>
<sequence>MKLRNKINLYTSVLFIVLLFLMNASIYLLFSHLMMSNELDRAKAEVERIASDMSSAIDRIAPNQLLLAYVPVNGMIQVLNEDLTSEAKITSASETALKSRKSNFSAGEVSKIISFGNKQYVFVSYPVIWNDGRVVNLQVISSIQATDEMIKILRIVLIGVAIIAMIPVFISSRILSNLIIQPIRLMINTMKEIQKSGHFKRLKLEETSEEELVEMGETFNHMIDLLQTNFEKQEQFVSNASHELRTPLTIIENYSDLLKRRGQERPDLFEESIEAIHSEAVRMREMTEQLLLLAKTQEQWNIQMTSINVTELVSETANTFQNTYQREISVESSGIFTGYTDYQKLKQLLFIFLDNARKYSDEHITIFVSTTSNETYIQIEDRGIGIPKEDIPKIFDRFYRVDQARSRKQGGSGLGLTMAKQIAKAIGVRIELDSLENRGTKVTLFFKTKKAE</sequence>
<keyword evidence="6" id="KW-0808">Transferase</keyword>
<evidence type="ECO:0000259" key="15">
    <source>
        <dbReference type="PROSITE" id="PS50109"/>
    </source>
</evidence>
<dbReference type="InterPro" id="IPR036097">
    <property type="entry name" value="HisK_dim/P_sf"/>
</dbReference>
<dbReference type="SMART" id="SM00387">
    <property type="entry name" value="HATPase_c"/>
    <property type="match status" value="1"/>
</dbReference>
<evidence type="ECO:0000313" key="18">
    <source>
        <dbReference type="Proteomes" id="UP001364890"/>
    </source>
</evidence>
<dbReference type="GO" id="GO:0016301">
    <property type="term" value="F:kinase activity"/>
    <property type="evidence" value="ECO:0007669"/>
    <property type="project" value="UniProtKB-KW"/>
</dbReference>
<dbReference type="PRINTS" id="PR00344">
    <property type="entry name" value="BCTRLSENSOR"/>
</dbReference>
<dbReference type="InterPro" id="IPR003594">
    <property type="entry name" value="HATPase_dom"/>
</dbReference>
<feature type="domain" description="Histidine kinase" evidence="15">
    <location>
        <begin position="239"/>
        <end position="450"/>
    </location>
</feature>
<dbReference type="InterPro" id="IPR003660">
    <property type="entry name" value="HAMP_dom"/>
</dbReference>
<gene>
    <name evidence="17" type="ORF">WAX74_18510</name>
</gene>
<dbReference type="Pfam" id="PF00672">
    <property type="entry name" value="HAMP"/>
    <property type="match status" value="1"/>
</dbReference>
<dbReference type="Gene3D" id="3.30.565.10">
    <property type="entry name" value="Histidine kinase-like ATPase, C-terminal domain"/>
    <property type="match status" value="1"/>
</dbReference>
<dbReference type="CDD" id="cd00082">
    <property type="entry name" value="HisKA"/>
    <property type="match status" value="1"/>
</dbReference>
<protein>
    <recommendedName>
        <fullName evidence="3">histidine kinase</fullName>
        <ecNumber evidence="3">2.7.13.3</ecNumber>
    </recommendedName>
</protein>
<dbReference type="SUPFAM" id="SSF55874">
    <property type="entry name" value="ATPase domain of HSP90 chaperone/DNA topoisomerase II/histidine kinase"/>
    <property type="match status" value="1"/>
</dbReference>
<dbReference type="InterPro" id="IPR004358">
    <property type="entry name" value="Sig_transdc_His_kin-like_C"/>
</dbReference>
<feature type="domain" description="HAMP" evidence="16">
    <location>
        <begin position="177"/>
        <end position="231"/>
    </location>
</feature>
<evidence type="ECO:0000256" key="10">
    <source>
        <dbReference type="ARBA" id="ARBA00022840"/>
    </source>
</evidence>
<feature type="transmembrane region" description="Helical" evidence="14">
    <location>
        <begin position="7"/>
        <end position="30"/>
    </location>
</feature>
<dbReference type="Proteomes" id="UP001364890">
    <property type="component" value="Unassembled WGS sequence"/>
</dbReference>
<dbReference type="PROSITE" id="PS50109">
    <property type="entry name" value="HIS_KIN"/>
    <property type="match status" value="1"/>
</dbReference>
<keyword evidence="18" id="KW-1185">Reference proteome</keyword>
<keyword evidence="5" id="KW-0597">Phosphoprotein</keyword>
<proteinExistence type="predicted"/>
<reference evidence="17 18" key="1">
    <citation type="submission" date="2024-01" db="EMBL/GenBank/DDBJ databases">
        <title>Seven novel Bacillus-like species.</title>
        <authorList>
            <person name="Liu G."/>
        </authorList>
    </citation>
    <scope>NUCLEOTIDE SEQUENCE [LARGE SCALE GENOMIC DNA]</scope>
    <source>
        <strain evidence="17 18">FJAT-51614</strain>
    </source>
</reference>
<evidence type="ECO:0000256" key="11">
    <source>
        <dbReference type="ARBA" id="ARBA00022989"/>
    </source>
</evidence>
<dbReference type="SMART" id="SM00388">
    <property type="entry name" value="HisKA"/>
    <property type="match status" value="1"/>
</dbReference>
<evidence type="ECO:0000256" key="13">
    <source>
        <dbReference type="ARBA" id="ARBA00023136"/>
    </source>
</evidence>
<dbReference type="PANTHER" id="PTHR45436:SF5">
    <property type="entry name" value="SENSOR HISTIDINE KINASE TRCS"/>
    <property type="match status" value="1"/>
</dbReference>
<comment type="subcellular location">
    <subcellularLocation>
        <location evidence="2">Cell membrane</location>
        <topology evidence="2">Multi-pass membrane protein</topology>
    </subcellularLocation>
</comment>
<dbReference type="Gene3D" id="6.10.340.10">
    <property type="match status" value="1"/>
</dbReference>
<evidence type="ECO:0000256" key="12">
    <source>
        <dbReference type="ARBA" id="ARBA00023012"/>
    </source>
</evidence>
<evidence type="ECO:0000256" key="2">
    <source>
        <dbReference type="ARBA" id="ARBA00004651"/>
    </source>
</evidence>
<dbReference type="InterPro" id="IPR036890">
    <property type="entry name" value="HATPase_C_sf"/>
</dbReference>
<evidence type="ECO:0000313" key="17">
    <source>
        <dbReference type="EMBL" id="MEI4771619.1"/>
    </source>
</evidence>
<dbReference type="EC" id="2.7.13.3" evidence="3"/>
<keyword evidence="13 14" id="KW-0472">Membrane</keyword>
<dbReference type="InterPro" id="IPR003661">
    <property type="entry name" value="HisK_dim/P_dom"/>
</dbReference>
<evidence type="ECO:0000256" key="9">
    <source>
        <dbReference type="ARBA" id="ARBA00022777"/>
    </source>
</evidence>
<evidence type="ECO:0000256" key="14">
    <source>
        <dbReference type="SAM" id="Phobius"/>
    </source>
</evidence>
<evidence type="ECO:0000256" key="4">
    <source>
        <dbReference type="ARBA" id="ARBA00022475"/>
    </source>
</evidence>
<dbReference type="InterPro" id="IPR050428">
    <property type="entry name" value="TCS_sensor_his_kinase"/>
</dbReference>
<evidence type="ECO:0000256" key="1">
    <source>
        <dbReference type="ARBA" id="ARBA00000085"/>
    </source>
</evidence>
<feature type="transmembrane region" description="Helical" evidence="14">
    <location>
        <begin position="152"/>
        <end position="175"/>
    </location>
</feature>
<organism evidence="17 18">
    <name type="scientific">Psychrobacillus mangrovi</name>
    <dbReference type="NCBI Taxonomy" id="3117745"/>
    <lineage>
        <taxon>Bacteria</taxon>
        <taxon>Bacillati</taxon>
        <taxon>Bacillota</taxon>
        <taxon>Bacilli</taxon>
        <taxon>Bacillales</taxon>
        <taxon>Bacillaceae</taxon>
        <taxon>Psychrobacillus</taxon>
    </lineage>
</organism>
<comment type="catalytic activity">
    <reaction evidence="1">
        <text>ATP + protein L-histidine = ADP + protein N-phospho-L-histidine.</text>
        <dbReference type="EC" id="2.7.13.3"/>
    </reaction>
</comment>
<keyword evidence="12" id="KW-0902">Two-component regulatory system</keyword>
<evidence type="ECO:0000256" key="5">
    <source>
        <dbReference type="ARBA" id="ARBA00022553"/>
    </source>
</evidence>
<evidence type="ECO:0000259" key="16">
    <source>
        <dbReference type="PROSITE" id="PS50885"/>
    </source>
</evidence>
<dbReference type="PANTHER" id="PTHR45436">
    <property type="entry name" value="SENSOR HISTIDINE KINASE YKOH"/>
    <property type="match status" value="1"/>
</dbReference>
<keyword evidence="11 14" id="KW-1133">Transmembrane helix</keyword>
<name>A0ABU8F9C9_9BACI</name>
<evidence type="ECO:0000256" key="6">
    <source>
        <dbReference type="ARBA" id="ARBA00022679"/>
    </source>
</evidence>
<keyword evidence="8" id="KW-0547">Nucleotide-binding</keyword>
<keyword evidence="9 17" id="KW-0418">Kinase</keyword>
<dbReference type="Pfam" id="PF00512">
    <property type="entry name" value="HisKA"/>
    <property type="match status" value="1"/>
</dbReference>
<dbReference type="Gene3D" id="1.10.287.130">
    <property type="match status" value="1"/>
</dbReference>
<dbReference type="PROSITE" id="PS50885">
    <property type="entry name" value="HAMP"/>
    <property type="match status" value="1"/>
</dbReference>
<evidence type="ECO:0000256" key="8">
    <source>
        <dbReference type="ARBA" id="ARBA00022741"/>
    </source>
</evidence>
<dbReference type="CDD" id="cd00075">
    <property type="entry name" value="HATPase"/>
    <property type="match status" value="1"/>
</dbReference>
<keyword evidence="10" id="KW-0067">ATP-binding</keyword>
<evidence type="ECO:0000256" key="3">
    <source>
        <dbReference type="ARBA" id="ARBA00012438"/>
    </source>
</evidence>
<dbReference type="RefSeq" id="WP_336499164.1">
    <property type="nucleotide sequence ID" value="NZ_JBAWSY010000023.1"/>
</dbReference>
<keyword evidence="7 14" id="KW-0812">Transmembrane</keyword>
<dbReference type="Pfam" id="PF02518">
    <property type="entry name" value="HATPase_c"/>
    <property type="match status" value="1"/>
</dbReference>
<keyword evidence="4" id="KW-1003">Cell membrane</keyword>